<dbReference type="EMBL" id="KF184837">
    <property type="protein sequence ID" value="AGT16804.1"/>
    <property type="molecule type" value="Genomic_DNA"/>
</dbReference>
<evidence type="ECO:0000256" key="1">
    <source>
        <dbReference type="SAM" id="MobiDB-lite"/>
    </source>
</evidence>
<name>A0A059Q177_9POAL</name>
<dbReference type="AlphaFoldDB" id="A0A059Q177"/>
<sequence>MARDEDTARGKIKATVTLVIRRVSEKDTESRPGSQLMVSSGGSVRVTRTSEDSKVVVPRRGTEKSVVRRGSWTGSGRKAVKEIGGGVQTLSPEASG</sequence>
<organism evidence="2">
    <name type="scientific">Saccharum hybrid cultivar R570</name>
    <dbReference type="NCBI Taxonomy" id="131158"/>
    <lineage>
        <taxon>Eukaryota</taxon>
        <taxon>Viridiplantae</taxon>
        <taxon>Streptophyta</taxon>
        <taxon>Embryophyta</taxon>
        <taxon>Tracheophyta</taxon>
        <taxon>Spermatophyta</taxon>
        <taxon>Magnoliopsida</taxon>
        <taxon>Liliopsida</taxon>
        <taxon>Poales</taxon>
        <taxon>Poaceae</taxon>
        <taxon>PACMAD clade</taxon>
        <taxon>Panicoideae</taxon>
        <taxon>Andropogonodae</taxon>
        <taxon>Andropogoneae</taxon>
        <taxon>Saccharinae</taxon>
        <taxon>Saccharum</taxon>
        <taxon>Saccharum officinarum species complex</taxon>
    </lineage>
</organism>
<evidence type="ECO:0000313" key="2">
    <source>
        <dbReference type="EMBL" id="AGT16804.1"/>
    </source>
</evidence>
<feature type="region of interest" description="Disordered" evidence="1">
    <location>
        <begin position="24"/>
        <end position="78"/>
    </location>
</feature>
<gene>
    <name evidence="2" type="ORF">SHCRBa_025_L09_F_340</name>
</gene>
<accession>A0A059Q177</accession>
<reference evidence="2" key="1">
    <citation type="submission" date="2013-05" db="EMBL/GenBank/DDBJ databases">
        <title>Building the sugarcane genome for biotechnology and identifying evolutionary trends.</title>
        <authorList>
            <person name="De Setta N."/>
            <person name="Monteiro-Vitorello C.B."/>
            <person name="Metcalfe C.J."/>
            <person name="Cruz G.M.Q."/>
            <person name="Del Bem L.E."/>
            <person name="Vicentini R."/>
            <person name="Nogueira F.T.S."/>
            <person name="Campos R.A."/>
            <person name="Nunes S.L."/>
            <person name="Turrini P.C.G."/>
            <person name="Vieira A.P."/>
            <person name="Cruz E.A.O."/>
            <person name="Correa T.C.S."/>
            <person name="Hotta C.T."/>
            <person name="de Mello-Varani A."/>
            <person name="Vautrin S."/>
            <person name="Trindade A.S."/>
            <person name="Vilela M.M."/>
            <person name="Horta C.L."/>
            <person name="Sato P.M."/>
            <person name="de Andrade R.F."/>
            <person name="Nishiyama M.Y."/>
            <person name="Cardoso-Silva C.B."/>
            <person name="Scortecci K.C."/>
            <person name="Garcia A.A.F."/>
            <person name="Carneiro M.S."/>
            <person name="Kim C."/>
            <person name="Paterson A.H."/>
            <person name="Berges H."/>
            <person name="D'Hont A."/>
            <person name="de-Souza A.P."/>
            <person name="Souza G.M."/>
            <person name="Vincentz M."/>
            <person name="Kitajima J.P."/>
            <person name="Van Sluys M.-A."/>
        </authorList>
    </citation>
    <scope>NUCLEOTIDE SEQUENCE</scope>
</reference>
<feature type="compositionally biased region" description="Polar residues" evidence="1">
    <location>
        <begin position="31"/>
        <end position="42"/>
    </location>
</feature>
<proteinExistence type="predicted"/>
<feature type="compositionally biased region" description="Basic and acidic residues" evidence="1">
    <location>
        <begin position="48"/>
        <end position="66"/>
    </location>
</feature>
<protein>
    <submittedName>
        <fullName evidence="2">Uncharacterized protein</fullName>
    </submittedName>
</protein>